<dbReference type="GO" id="GO:0031956">
    <property type="term" value="F:medium-chain fatty acid-CoA ligase activity"/>
    <property type="evidence" value="ECO:0007669"/>
    <property type="project" value="TreeGrafter"/>
</dbReference>
<comment type="similarity">
    <text evidence="1">Belongs to the ATP-dependent AMP-binding enzyme family.</text>
</comment>
<evidence type="ECO:0000256" key="1">
    <source>
        <dbReference type="ARBA" id="ARBA00006432"/>
    </source>
</evidence>
<dbReference type="AlphaFoldDB" id="A0A9J9HAL1"/>
<sequence>MQISVGALSTYHARNDPNRALLIHNDGICRRAEFDARANKRARALQQKGVGQGDFVTMALPNGLEFYETIFAIWKLGAVPCPVSAALPRAELEAIIGLVQPRLVIAPPNLVPSGHPSMLAGAPVDEMLSSAPLPDVVSPHLRALTSGGSTGRPKVIVDHLPGIWDTEAELLRQRADDVLLNPGPLYHNSPLSMTCCALFIGAVVVEMGKFDALRALELIERHRVSFVTFVPTMMHRIWRLPERERFDVSSLRTVYHMASVCPTWLKEAWIDWLGADRIWEMYGGSERQGGTEISGHEWLLHKGSVGRPLANCKLRVLDEDGEICQPGVVGEIYFLNEGGRGATYHYIGAEAKAHGEWETLGDMGHLDEEGYLYIADRRTDMIVSGGANVYPAEVEAALDMSPHVASSIVIGLPDEDLGHRVHALIELSAEARGVVAAEDLRDHLAAHLTRYKIPRSFEFVDHALRDDAGKARRSALREARVEAS</sequence>
<protein>
    <submittedName>
        <fullName evidence="5">AMP-dependent synthetase and ligase</fullName>
    </submittedName>
</protein>
<gene>
    <name evidence="5" type="ordered locus">Swit_1599</name>
</gene>
<dbReference type="PANTHER" id="PTHR43201:SF5">
    <property type="entry name" value="MEDIUM-CHAIN ACYL-COA LIGASE ACSF2, MITOCHONDRIAL"/>
    <property type="match status" value="1"/>
</dbReference>
<reference evidence="5 6" key="1">
    <citation type="journal article" date="2010" name="J. Bacteriol.">
        <title>Genome sequence of the dioxin-mineralizing bacterium Sphingomonas wittichii RW1.</title>
        <authorList>
            <person name="Miller T.R."/>
            <person name="Delcher A.L."/>
            <person name="Salzberg S.L."/>
            <person name="Saunders E."/>
            <person name="Detter J.C."/>
            <person name="Halden R.U."/>
        </authorList>
    </citation>
    <scope>NUCLEOTIDE SEQUENCE [LARGE SCALE GENOMIC DNA]</scope>
    <source>
        <strain evidence="6">DSM 6014 / CCUG 31198 / JCM 15750 / NBRC 105917 / EY 4224 / RW1</strain>
    </source>
</reference>
<feature type="domain" description="AMP-binding enzyme C-terminal" evidence="4">
    <location>
        <begin position="393"/>
        <end position="462"/>
    </location>
</feature>
<evidence type="ECO:0000313" key="5">
    <source>
        <dbReference type="EMBL" id="ABQ67962.1"/>
    </source>
</evidence>
<dbReference type="InterPro" id="IPR042099">
    <property type="entry name" value="ANL_N_sf"/>
</dbReference>
<dbReference type="SUPFAM" id="SSF56801">
    <property type="entry name" value="Acetyl-CoA synthetase-like"/>
    <property type="match status" value="1"/>
</dbReference>
<dbReference type="Gene3D" id="3.30.300.30">
    <property type="match status" value="1"/>
</dbReference>
<keyword evidence="2 5" id="KW-0436">Ligase</keyword>
<dbReference type="InterPro" id="IPR000873">
    <property type="entry name" value="AMP-dep_synth/lig_dom"/>
</dbReference>
<evidence type="ECO:0000256" key="2">
    <source>
        <dbReference type="ARBA" id="ARBA00022598"/>
    </source>
</evidence>
<accession>A0A9J9HAL1</accession>
<dbReference type="InterPro" id="IPR025110">
    <property type="entry name" value="AMP-bd_C"/>
</dbReference>
<evidence type="ECO:0000313" key="6">
    <source>
        <dbReference type="Proteomes" id="UP000001989"/>
    </source>
</evidence>
<dbReference type="Pfam" id="PF00501">
    <property type="entry name" value="AMP-binding"/>
    <property type="match status" value="1"/>
</dbReference>
<dbReference type="InterPro" id="IPR045851">
    <property type="entry name" value="AMP-bd_C_sf"/>
</dbReference>
<name>A0A9J9HAL1_RHIWR</name>
<dbReference type="GO" id="GO:0006631">
    <property type="term" value="P:fatty acid metabolic process"/>
    <property type="evidence" value="ECO:0007669"/>
    <property type="project" value="TreeGrafter"/>
</dbReference>
<evidence type="ECO:0000259" key="4">
    <source>
        <dbReference type="Pfam" id="PF13193"/>
    </source>
</evidence>
<feature type="domain" description="AMP-dependent synthetase/ligase" evidence="3">
    <location>
        <begin position="12"/>
        <end position="334"/>
    </location>
</feature>
<dbReference type="EMBL" id="CP000699">
    <property type="protein sequence ID" value="ABQ67962.1"/>
    <property type="molecule type" value="Genomic_DNA"/>
</dbReference>
<dbReference type="KEGG" id="swi:Swit_1599"/>
<proteinExistence type="inferred from homology"/>
<organism evidence="5 6">
    <name type="scientific">Rhizorhabdus wittichii (strain DSM 6014 / CCUG 31198 / JCM 15750 / NBRC 105917 / EY 4224 / RW1)</name>
    <name type="common">Sphingomonas wittichii</name>
    <dbReference type="NCBI Taxonomy" id="392499"/>
    <lineage>
        <taxon>Bacteria</taxon>
        <taxon>Pseudomonadati</taxon>
        <taxon>Pseudomonadota</taxon>
        <taxon>Alphaproteobacteria</taxon>
        <taxon>Sphingomonadales</taxon>
        <taxon>Sphingomonadaceae</taxon>
        <taxon>Rhizorhabdus</taxon>
    </lineage>
</organism>
<dbReference type="Proteomes" id="UP000001989">
    <property type="component" value="Chromosome"/>
</dbReference>
<keyword evidence="6" id="KW-1185">Reference proteome</keyword>
<dbReference type="Pfam" id="PF13193">
    <property type="entry name" value="AMP-binding_C"/>
    <property type="match status" value="1"/>
</dbReference>
<evidence type="ECO:0000259" key="3">
    <source>
        <dbReference type="Pfam" id="PF00501"/>
    </source>
</evidence>
<dbReference type="Gene3D" id="3.40.50.12780">
    <property type="entry name" value="N-terminal domain of ligase-like"/>
    <property type="match status" value="1"/>
</dbReference>
<dbReference type="PANTHER" id="PTHR43201">
    <property type="entry name" value="ACYL-COA SYNTHETASE"/>
    <property type="match status" value="1"/>
</dbReference>